<dbReference type="EMBL" id="LSFN01000032">
    <property type="protein sequence ID" value="OAB72731.1"/>
    <property type="molecule type" value="Genomic_DNA"/>
</dbReference>
<proteinExistence type="inferred from homology"/>
<comment type="similarity">
    <text evidence="1">Belongs to the bacterial solute-binding protein 1 family.</text>
</comment>
<dbReference type="SUPFAM" id="SSF53850">
    <property type="entry name" value="Periplasmic binding protein-like II"/>
    <property type="match status" value="1"/>
</dbReference>
<dbReference type="GO" id="GO:0042956">
    <property type="term" value="P:maltodextrin transmembrane transport"/>
    <property type="evidence" value="ECO:0007669"/>
    <property type="project" value="TreeGrafter"/>
</dbReference>
<dbReference type="Pfam" id="PF13416">
    <property type="entry name" value="SBP_bac_8"/>
    <property type="match status" value="1"/>
</dbReference>
<evidence type="ECO:0000256" key="4">
    <source>
        <dbReference type="SAM" id="SignalP"/>
    </source>
</evidence>
<dbReference type="PANTHER" id="PTHR30061:SF50">
    <property type="entry name" value="MALTOSE_MALTODEXTRIN-BINDING PERIPLASMIC PROTEIN"/>
    <property type="match status" value="1"/>
</dbReference>
<dbReference type="GO" id="GO:1901982">
    <property type="term" value="F:maltose binding"/>
    <property type="evidence" value="ECO:0007669"/>
    <property type="project" value="TreeGrafter"/>
</dbReference>
<feature type="chain" id="PRO_5039629817" description="ABC transporter substrate-binding protein" evidence="4">
    <location>
        <begin position="22"/>
        <end position="418"/>
    </location>
</feature>
<evidence type="ECO:0000256" key="1">
    <source>
        <dbReference type="ARBA" id="ARBA00008520"/>
    </source>
</evidence>
<dbReference type="KEGG" id="pcx:LPB68_05330"/>
<accession>A0A167C3C0</accession>
<gene>
    <name evidence="5" type="ORF">PNBC_14920</name>
</gene>
<feature type="signal peptide" evidence="4">
    <location>
        <begin position="1"/>
        <end position="21"/>
    </location>
</feature>
<dbReference type="STRING" id="1763538.LPB68_05330"/>
<evidence type="ECO:0000256" key="3">
    <source>
        <dbReference type="ARBA" id="ARBA00022729"/>
    </source>
</evidence>
<reference evidence="5 6" key="1">
    <citation type="submission" date="2016-02" db="EMBL/GenBank/DDBJ databases">
        <title>Paenibacillus sp. LPB0068, isolated from Crassostrea gigas.</title>
        <authorList>
            <person name="Shin S.-K."/>
            <person name="Yi H."/>
        </authorList>
    </citation>
    <scope>NUCLEOTIDE SEQUENCE [LARGE SCALE GENOMIC DNA]</scope>
    <source>
        <strain evidence="5 6">LPB0068</strain>
    </source>
</reference>
<name>A0A167C3C0_9BACL</name>
<dbReference type="InterPro" id="IPR006059">
    <property type="entry name" value="SBP"/>
</dbReference>
<keyword evidence="6" id="KW-1185">Reference proteome</keyword>
<evidence type="ECO:0000313" key="5">
    <source>
        <dbReference type="EMBL" id="OAB72731.1"/>
    </source>
</evidence>
<organism evidence="5 6">
    <name type="scientific">Paenibacillus crassostreae</name>
    <dbReference type="NCBI Taxonomy" id="1763538"/>
    <lineage>
        <taxon>Bacteria</taxon>
        <taxon>Bacillati</taxon>
        <taxon>Bacillota</taxon>
        <taxon>Bacilli</taxon>
        <taxon>Bacillales</taxon>
        <taxon>Paenibacillaceae</taxon>
        <taxon>Paenibacillus</taxon>
    </lineage>
</organism>
<protein>
    <recommendedName>
        <fullName evidence="7">ABC transporter substrate-binding protein</fullName>
    </recommendedName>
</protein>
<sequence length="418" mass="47624">MKRRNYWLLFAILLLSLTSLSPSLDFTPRNERKDNDITLNPLALDSPNQVQNQSPIVISVHISEEQFKVLTELNKQFIEDTGIQVELSNVDADIAYAEALSSFAMGNGPDVLFIENEWVHTFATKGYLLPVESYLKNATGSNVLRTLLPTVEWNGYQWATPFDMDPYVFVWQPKTLNEMGLVEPPNTKKEWADLLIKQAEGNKQYLLGIEEAAPYAMATLLGGMDVDILQPDEDALLWLEQAIPFMYIVNKDNQEAWKLLQEGDLSLYLTTFSEAKSSWKEGLKVELPDDFYNNSPMYLRSRSFAVSSHTSLSEQSAEWIAYMTESTIQEQWFEKTARLPSLSMIYEDAKLSYKAEIPFRLDLLKVPSDETAQTGQVPSDSWNELHSYIDQMLAGQISVVEFKEKLTTKSIIEPLVIE</sequence>
<dbReference type="GO" id="GO:0015768">
    <property type="term" value="P:maltose transport"/>
    <property type="evidence" value="ECO:0007669"/>
    <property type="project" value="TreeGrafter"/>
</dbReference>
<dbReference type="AlphaFoldDB" id="A0A167C3C0"/>
<dbReference type="Gene3D" id="3.40.190.10">
    <property type="entry name" value="Periplasmic binding protein-like II"/>
    <property type="match status" value="2"/>
</dbReference>
<keyword evidence="3 4" id="KW-0732">Signal</keyword>
<dbReference type="OrthoDB" id="2585476at2"/>
<dbReference type="RefSeq" id="WP_068659481.1">
    <property type="nucleotide sequence ID" value="NZ_CP017770.1"/>
</dbReference>
<dbReference type="PANTHER" id="PTHR30061">
    <property type="entry name" value="MALTOSE-BINDING PERIPLASMIC PROTEIN"/>
    <property type="match status" value="1"/>
</dbReference>
<dbReference type="GO" id="GO:0055052">
    <property type="term" value="C:ATP-binding cassette (ABC) transporter complex, substrate-binding subunit-containing"/>
    <property type="evidence" value="ECO:0007669"/>
    <property type="project" value="TreeGrafter"/>
</dbReference>
<comment type="caution">
    <text evidence="5">The sequence shown here is derived from an EMBL/GenBank/DDBJ whole genome shotgun (WGS) entry which is preliminary data.</text>
</comment>
<dbReference type="Proteomes" id="UP000077134">
    <property type="component" value="Unassembled WGS sequence"/>
</dbReference>
<evidence type="ECO:0000313" key="6">
    <source>
        <dbReference type="Proteomes" id="UP000077134"/>
    </source>
</evidence>
<evidence type="ECO:0008006" key="7">
    <source>
        <dbReference type="Google" id="ProtNLM"/>
    </source>
</evidence>
<evidence type="ECO:0000256" key="2">
    <source>
        <dbReference type="ARBA" id="ARBA00022448"/>
    </source>
</evidence>
<keyword evidence="2" id="KW-0813">Transport</keyword>